<protein>
    <submittedName>
        <fullName evidence="4">Uncharacterized protein</fullName>
    </submittedName>
</protein>
<sequence>MKKQTLFGFIIVIIGLLVVLQALRFSVNIFLAPIVFSAIGYFFYTRSHRFLAIVFVIIAATILFDRLFSFNFIGLLIAALFIYYGYKMMKTSDRKKERKVREKRKAIQRKDKEETNAQAYFEAEGQEFQPTDVESTKKARSKEDIIVTTSSRRSFIGDIHYVYDPFELDDFTIWNGIGEVKIDFSKAMIPEGETVIIIQQLIGEINLFVPEDLAVSVQGTSWIGDVSLFQRRQGGFFQTLSVATKDYKQSPRRIKLVLSTVIGEVKVRAV</sequence>
<proteinExistence type="predicted"/>
<name>A0A0M0KLR0_ALKHA</name>
<dbReference type="AlphaFoldDB" id="A0A0M0KLR0"/>
<dbReference type="Pfam" id="PF09922">
    <property type="entry name" value="LiaF-like_C"/>
    <property type="match status" value="1"/>
</dbReference>
<dbReference type="GeneID" id="87596820"/>
<dbReference type="PIRSF" id="PIRSF031509">
    <property type="entry name" value="Cell_wall_LiaF/YvqF"/>
    <property type="match status" value="1"/>
</dbReference>
<feature type="domain" description="Cell wall-active antibiotics response LiaF-like C-terminal" evidence="2">
    <location>
        <begin position="155"/>
        <end position="267"/>
    </location>
</feature>
<feature type="transmembrane region" description="Helical" evidence="1">
    <location>
        <begin position="48"/>
        <end position="64"/>
    </location>
</feature>
<gene>
    <name evidence="4" type="ORF">AMD02_13420</name>
</gene>
<feature type="transmembrane region" description="Helical" evidence="1">
    <location>
        <begin position="6"/>
        <end position="36"/>
    </location>
</feature>
<dbReference type="InterPro" id="IPR054331">
    <property type="entry name" value="LiaF_TM"/>
</dbReference>
<dbReference type="EMBL" id="LILD01000001">
    <property type="protein sequence ID" value="KOO39735.1"/>
    <property type="molecule type" value="Genomic_DNA"/>
</dbReference>
<accession>A0A0M0KLR0</accession>
<dbReference type="InterPro" id="IPR047793">
    <property type="entry name" value="LiaF_C"/>
</dbReference>
<feature type="transmembrane region" description="Helical" evidence="1">
    <location>
        <begin position="70"/>
        <end position="86"/>
    </location>
</feature>
<evidence type="ECO:0000256" key="1">
    <source>
        <dbReference type="SAM" id="Phobius"/>
    </source>
</evidence>
<feature type="domain" description="LiaF transmembrane" evidence="3">
    <location>
        <begin position="6"/>
        <end position="95"/>
    </location>
</feature>
<reference evidence="4" key="1">
    <citation type="submission" date="2015-08" db="EMBL/GenBank/DDBJ databases">
        <title>Complete DNA Sequence of Pseudomonas syringae pv. actinidiae, the Causal Agent of Kiwifruit Canker Disease.</title>
        <authorList>
            <person name="Rikkerink E.H.A."/>
            <person name="Fineran P.C."/>
        </authorList>
    </citation>
    <scope>NUCLEOTIDE SEQUENCE</scope>
    <source>
        <strain evidence="4">DSM 13666</strain>
    </source>
</reference>
<dbReference type="Pfam" id="PF22570">
    <property type="entry name" value="LiaF-TM"/>
    <property type="match status" value="1"/>
</dbReference>
<evidence type="ECO:0000313" key="4">
    <source>
        <dbReference type="EMBL" id="KOO39735.1"/>
    </source>
</evidence>
<organism evidence="4">
    <name type="scientific">Halalkalibacterium halodurans</name>
    <name type="common">Bacillus halodurans</name>
    <dbReference type="NCBI Taxonomy" id="86665"/>
    <lineage>
        <taxon>Bacteria</taxon>
        <taxon>Bacillati</taxon>
        <taxon>Bacillota</taxon>
        <taxon>Bacilli</taxon>
        <taxon>Bacillales</taxon>
        <taxon>Bacillaceae</taxon>
        <taxon>Halalkalibacterium (ex Joshi et al. 2022)</taxon>
    </lineage>
</organism>
<comment type="caution">
    <text evidence="4">The sequence shown here is derived from an EMBL/GenBank/DDBJ whole genome shotgun (WGS) entry which is preliminary data.</text>
</comment>
<evidence type="ECO:0000259" key="3">
    <source>
        <dbReference type="Pfam" id="PF22570"/>
    </source>
</evidence>
<keyword evidence="1" id="KW-0812">Transmembrane</keyword>
<dbReference type="GO" id="GO:0016020">
    <property type="term" value="C:membrane"/>
    <property type="evidence" value="ECO:0007669"/>
    <property type="project" value="InterPro"/>
</dbReference>
<dbReference type="InterPro" id="IPR024425">
    <property type="entry name" value="LiaF-like_C"/>
</dbReference>
<dbReference type="RefSeq" id="WP_053431614.1">
    <property type="nucleotide sequence ID" value="NZ_CP040441.1"/>
</dbReference>
<keyword evidence="1" id="KW-1133">Transmembrane helix</keyword>
<evidence type="ECO:0000259" key="2">
    <source>
        <dbReference type="Pfam" id="PF09922"/>
    </source>
</evidence>
<dbReference type="PATRIC" id="fig|136160.3.peg.3127"/>
<keyword evidence="1" id="KW-0472">Membrane</keyword>
<dbReference type="NCBIfam" id="NF040535">
    <property type="entry name" value="LiaF_C_term"/>
    <property type="match status" value="1"/>
</dbReference>
<dbReference type="InterPro" id="IPR016975">
    <property type="entry name" value="Cell_wall_LiaF"/>
</dbReference>